<dbReference type="Gene3D" id="3.30.70.330">
    <property type="match status" value="1"/>
</dbReference>
<protein>
    <submittedName>
        <fullName evidence="12">RRM domain-containing protein</fullName>
    </submittedName>
</protein>
<dbReference type="SUPFAM" id="SSF54928">
    <property type="entry name" value="RNA-binding domain, RBD"/>
    <property type="match status" value="1"/>
</dbReference>
<evidence type="ECO:0000256" key="6">
    <source>
        <dbReference type="ARBA" id="ARBA00023187"/>
    </source>
</evidence>
<dbReference type="InterPro" id="IPR012677">
    <property type="entry name" value="Nucleotide-bd_a/b_plait_sf"/>
</dbReference>
<dbReference type="WBParaSite" id="maker-uti_cns_0045905-snap-gene-0.8-mRNA-1">
    <property type="protein sequence ID" value="maker-uti_cns_0045905-snap-gene-0.8-mRNA-1"/>
    <property type="gene ID" value="maker-uti_cns_0045905-snap-gene-0.8"/>
</dbReference>
<keyword evidence="11" id="KW-1185">Reference proteome</keyword>
<dbReference type="GO" id="GO:0005737">
    <property type="term" value="C:cytoplasm"/>
    <property type="evidence" value="ECO:0007669"/>
    <property type="project" value="UniProtKB-SubCell"/>
</dbReference>
<accession>A0A1I8J6L4</accession>
<evidence type="ECO:0000259" key="10">
    <source>
        <dbReference type="PROSITE" id="PS50102"/>
    </source>
</evidence>
<keyword evidence="4" id="KW-0507">mRNA processing</keyword>
<feature type="region of interest" description="Disordered" evidence="9">
    <location>
        <begin position="173"/>
        <end position="194"/>
    </location>
</feature>
<dbReference type="Pfam" id="PF00076">
    <property type="entry name" value="RRM_1"/>
    <property type="match status" value="1"/>
</dbReference>
<dbReference type="PANTHER" id="PTHR15597">
    <property type="entry name" value="ATAXIN 2-BINDING PROTEIN 1-RELATED"/>
    <property type="match status" value="1"/>
</dbReference>
<feature type="domain" description="RRM" evidence="10">
    <location>
        <begin position="1"/>
        <end position="55"/>
    </location>
</feature>
<keyword evidence="3" id="KW-0963">Cytoplasm</keyword>
<reference evidence="12" key="1">
    <citation type="submission" date="2016-11" db="UniProtKB">
        <authorList>
            <consortium name="WormBaseParasite"/>
        </authorList>
    </citation>
    <scope>IDENTIFICATION</scope>
</reference>
<evidence type="ECO:0000256" key="4">
    <source>
        <dbReference type="ARBA" id="ARBA00022664"/>
    </source>
</evidence>
<evidence type="ECO:0000313" key="11">
    <source>
        <dbReference type="Proteomes" id="UP000095280"/>
    </source>
</evidence>
<dbReference type="GO" id="GO:0008380">
    <property type="term" value="P:RNA splicing"/>
    <property type="evidence" value="ECO:0007669"/>
    <property type="project" value="UniProtKB-KW"/>
</dbReference>
<evidence type="ECO:0000313" key="12">
    <source>
        <dbReference type="WBParaSite" id="maker-uti_cns_0045905-snap-gene-0.8-mRNA-1"/>
    </source>
</evidence>
<keyword evidence="6" id="KW-0508">mRNA splicing</keyword>
<dbReference type="AlphaFoldDB" id="A0A1I8J6L4"/>
<keyword evidence="7" id="KW-0539">Nucleus</keyword>
<dbReference type="GO" id="GO:0006397">
    <property type="term" value="P:mRNA processing"/>
    <property type="evidence" value="ECO:0007669"/>
    <property type="project" value="UniProtKB-KW"/>
</dbReference>
<evidence type="ECO:0000256" key="9">
    <source>
        <dbReference type="SAM" id="MobiDB-lite"/>
    </source>
</evidence>
<dbReference type="InterPro" id="IPR035979">
    <property type="entry name" value="RBD_domain_sf"/>
</dbReference>
<name>A0A1I8J6L4_9PLAT</name>
<comment type="subcellular location">
    <subcellularLocation>
        <location evidence="2">Cytoplasm</location>
    </subcellularLocation>
    <subcellularLocation>
        <location evidence="1">Nucleus</location>
    </subcellularLocation>
</comment>
<sequence>PFGHILDVEIIFNERGSKGFGFVTFANNSDADRARESLNGTVVEGRKIEVNNATARVMTKKKDSQAQMKALPLRALGRPLALPTAFQALSGGALPILMPYGAAAAPAPPAPAPQMFQLPGPAGGTAESLQAAVYGQTAYGQLLQQAAAAAAAAAAASTYGGSPAAQVANAALPAPPINLPPLQPPPLPPPPLPA</sequence>
<evidence type="ECO:0000256" key="3">
    <source>
        <dbReference type="ARBA" id="ARBA00022490"/>
    </source>
</evidence>
<proteinExistence type="predicted"/>
<dbReference type="GO" id="GO:0003729">
    <property type="term" value="F:mRNA binding"/>
    <property type="evidence" value="ECO:0007669"/>
    <property type="project" value="TreeGrafter"/>
</dbReference>
<dbReference type="Proteomes" id="UP000095280">
    <property type="component" value="Unplaced"/>
</dbReference>
<dbReference type="GO" id="GO:0007399">
    <property type="term" value="P:nervous system development"/>
    <property type="evidence" value="ECO:0007669"/>
    <property type="project" value="InterPro"/>
</dbReference>
<dbReference type="InterPro" id="IPR047131">
    <property type="entry name" value="RBFOX1-like"/>
</dbReference>
<evidence type="ECO:0000256" key="2">
    <source>
        <dbReference type="ARBA" id="ARBA00004496"/>
    </source>
</evidence>
<evidence type="ECO:0000256" key="7">
    <source>
        <dbReference type="ARBA" id="ARBA00023242"/>
    </source>
</evidence>
<dbReference type="InterPro" id="IPR000504">
    <property type="entry name" value="RRM_dom"/>
</dbReference>
<dbReference type="GO" id="GO:0005634">
    <property type="term" value="C:nucleus"/>
    <property type="evidence" value="ECO:0007669"/>
    <property type="project" value="UniProtKB-SubCell"/>
</dbReference>
<evidence type="ECO:0000256" key="1">
    <source>
        <dbReference type="ARBA" id="ARBA00004123"/>
    </source>
</evidence>
<dbReference type="PROSITE" id="PS50102">
    <property type="entry name" value="RRM"/>
    <property type="match status" value="1"/>
</dbReference>
<organism evidence="11 12">
    <name type="scientific">Macrostomum lignano</name>
    <dbReference type="NCBI Taxonomy" id="282301"/>
    <lineage>
        <taxon>Eukaryota</taxon>
        <taxon>Metazoa</taxon>
        <taxon>Spiralia</taxon>
        <taxon>Lophotrochozoa</taxon>
        <taxon>Platyhelminthes</taxon>
        <taxon>Rhabditophora</taxon>
        <taxon>Macrostomorpha</taxon>
        <taxon>Macrostomida</taxon>
        <taxon>Macrostomidae</taxon>
        <taxon>Macrostomum</taxon>
    </lineage>
</organism>
<dbReference type="PANTHER" id="PTHR15597:SF22">
    <property type="entry name" value="RNA-BINDING FOX PROTEIN 1, ISOFORM H"/>
    <property type="match status" value="1"/>
</dbReference>
<evidence type="ECO:0000256" key="5">
    <source>
        <dbReference type="ARBA" id="ARBA00022884"/>
    </source>
</evidence>
<keyword evidence="5 8" id="KW-0694">RNA-binding</keyword>
<dbReference type="GO" id="GO:0000381">
    <property type="term" value="P:regulation of alternative mRNA splicing, via spliceosome"/>
    <property type="evidence" value="ECO:0007669"/>
    <property type="project" value="InterPro"/>
</dbReference>
<evidence type="ECO:0000256" key="8">
    <source>
        <dbReference type="PROSITE-ProRule" id="PRU00176"/>
    </source>
</evidence>
<dbReference type="FunFam" id="3.30.70.330:FF:000375">
    <property type="entry name" value="RNA binding fox-1 homolog 1"/>
    <property type="match status" value="1"/>
</dbReference>